<evidence type="ECO:0000313" key="2">
    <source>
        <dbReference type="EMBL" id="MFC6887668.1"/>
    </source>
</evidence>
<evidence type="ECO:0000256" key="1">
    <source>
        <dbReference type="SAM" id="MobiDB-lite"/>
    </source>
</evidence>
<proteinExistence type="predicted"/>
<dbReference type="InterPro" id="IPR015943">
    <property type="entry name" value="WD40/YVTN_repeat-like_dom_sf"/>
</dbReference>
<evidence type="ECO:0000313" key="3">
    <source>
        <dbReference type="Proteomes" id="UP001596333"/>
    </source>
</evidence>
<dbReference type="RefSeq" id="WP_379763959.1">
    <property type="nucleotide sequence ID" value="NZ_JBHSXI010000001.1"/>
</dbReference>
<name>A0ABD5UIQ3_9EURY</name>
<dbReference type="PANTHER" id="PTHR43739">
    <property type="entry name" value="XYLOGLUCANASE (EUROFUNG)"/>
    <property type="match status" value="1"/>
</dbReference>
<reference evidence="2 3" key="1">
    <citation type="journal article" date="2019" name="Int. J. Syst. Evol. Microbiol.">
        <title>The Global Catalogue of Microorganisms (GCM) 10K type strain sequencing project: providing services to taxonomists for standard genome sequencing and annotation.</title>
        <authorList>
            <consortium name="The Broad Institute Genomics Platform"/>
            <consortium name="The Broad Institute Genome Sequencing Center for Infectious Disease"/>
            <person name="Wu L."/>
            <person name="Ma J."/>
        </authorList>
    </citation>
    <scope>NUCLEOTIDE SEQUENCE [LARGE SCALE GENOMIC DNA]</scope>
    <source>
        <strain evidence="2 3">Y73</strain>
    </source>
</reference>
<accession>A0ABD5UIQ3</accession>
<dbReference type="Proteomes" id="UP001596333">
    <property type="component" value="Unassembled WGS sequence"/>
</dbReference>
<dbReference type="PANTHER" id="PTHR43739:SF5">
    <property type="entry name" value="EXO-ALPHA-SIALIDASE"/>
    <property type="match status" value="1"/>
</dbReference>
<comment type="caution">
    <text evidence="2">The sequence shown here is derived from an EMBL/GenBank/DDBJ whole genome shotgun (WGS) entry which is preliminary data.</text>
</comment>
<sequence>MCARVYAAYDDGLRIVDPETGGVSVRLADRAVECLSVASSATAGTAETAGAAGAAGPRVLAGTADAGLFRSVDGGKTFERVAADTLGPDGPGPGGPGPGGSGSGESGSSGSGLDAITAVATSPHDPSVVWIGTEPSRIYRSADGGVTADLVPGLTGVPSAGEWSFPPRPETHHVRWIEPCPADPDRWFVGVEAGALLVTPDGGETWIDRPPGSRRDNHALATHPGAPDRVYAAAGDGFAESDDRGESWRVVDRDLDHGYVWGLAVDPGDPETALVSAASGPGAAHSRGEAYLYRRVASGERSETSGPRFERLDDRGMPTGTGTYRAVLASGREDGEIWALHDRGLYRTRDAGGSFERVPASLPERAARALAVD</sequence>
<dbReference type="Gene3D" id="2.130.10.10">
    <property type="entry name" value="YVTN repeat-like/Quinoprotein amine dehydrogenase"/>
    <property type="match status" value="1"/>
</dbReference>
<feature type="compositionally biased region" description="Gly residues" evidence="1">
    <location>
        <begin position="97"/>
        <end position="110"/>
    </location>
</feature>
<dbReference type="InterPro" id="IPR052025">
    <property type="entry name" value="Xyloglucanase_GH74"/>
</dbReference>
<feature type="region of interest" description="Disordered" evidence="1">
    <location>
        <begin position="82"/>
        <end position="114"/>
    </location>
</feature>
<gene>
    <name evidence="2" type="ORF">ACFQEY_01160</name>
</gene>
<organism evidence="2 3">
    <name type="scientific">Halorubrum trueperi</name>
    <dbReference type="NCBI Taxonomy" id="2004704"/>
    <lineage>
        <taxon>Archaea</taxon>
        <taxon>Methanobacteriati</taxon>
        <taxon>Methanobacteriota</taxon>
        <taxon>Stenosarchaea group</taxon>
        <taxon>Halobacteria</taxon>
        <taxon>Halobacteriales</taxon>
        <taxon>Haloferacaceae</taxon>
        <taxon>Halorubrum</taxon>
    </lineage>
</organism>
<dbReference type="EMBL" id="JBHSXI010000001">
    <property type="protein sequence ID" value="MFC6887668.1"/>
    <property type="molecule type" value="Genomic_DNA"/>
</dbReference>
<keyword evidence="3" id="KW-1185">Reference proteome</keyword>
<protein>
    <submittedName>
        <fullName evidence="2">WD40/YVTN/BNR-like repeat-containing protein</fullName>
    </submittedName>
</protein>
<feature type="compositionally biased region" description="Basic and acidic residues" evidence="1">
    <location>
        <begin position="297"/>
        <end position="316"/>
    </location>
</feature>
<feature type="region of interest" description="Disordered" evidence="1">
    <location>
        <begin position="297"/>
        <end position="321"/>
    </location>
</feature>
<dbReference type="SUPFAM" id="SSF110296">
    <property type="entry name" value="Oligoxyloglucan reducing end-specific cellobiohydrolase"/>
    <property type="match status" value="1"/>
</dbReference>
<dbReference type="AlphaFoldDB" id="A0ABD5UIQ3"/>